<dbReference type="Proteomes" id="UP000245865">
    <property type="component" value="Unassembled WGS sequence"/>
</dbReference>
<dbReference type="InterPro" id="IPR018062">
    <property type="entry name" value="HTH_AraC-typ_CS"/>
</dbReference>
<feature type="domain" description="HTH araC/xylS-type" evidence="4">
    <location>
        <begin position="189"/>
        <end position="288"/>
    </location>
</feature>
<dbReference type="PROSITE" id="PS01124">
    <property type="entry name" value="HTH_ARAC_FAMILY_2"/>
    <property type="match status" value="1"/>
</dbReference>
<dbReference type="PANTHER" id="PTHR46796:SF6">
    <property type="entry name" value="ARAC SUBFAMILY"/>
    <property type="match status" value="1"/>
</dbReference>
<name>A0A316J3D5_9HYPH</name>
<dbReference type="InterPro" id="IPR018060">
    <property type="entry name" value="HTH_AraC"/>
</dbReference>
<sequence>MAPLLDVHLPDNASAEGGFIVQQAVWNLGGVLLVQQSAPPFHYERSWDKVRFSPIDHWQITFLHSGHSWTGVEGNIVENEPGTVEVRSLGQPFRGRATATDSVSLIIPIDHFADRGGLPPASSNVVLGGHRAKMLIDFVSSLEASLHQLTNDELPSTKDSFREIIFDTIAPLVWQSGTNDQISQIGLMTRARRFIQSNLASHDLTPDALSKELAISRTRLYEMFESSGGVLNYIRQQRLSAAHAMLIDISDTRKITDVAAALGFDSAANFSRAFTQQFGYSPSNVRKMSCMGGVHIQASSDQSTKLTFEVLLRTLGLVL</sequence>
<dbReference type="Pfam" id="PF12833">
    <property type="entry name" value="HTH_18"/>
    <property type="match status" value="1"/>
</dbReference>
<dbReference type="Gene3D" id="1.10.10.60">
    <property type="entry name" value="Homeodomain-like"/>
    <property type="match status" value="1"/>
</dbReference>
<evidence type="ECO:0000256" key="1">
    <source>
        <dbReference type="ARBA" id="ARBA00023015"/>
    </source>
</evidence>
<accession>A0A316J3D5</accession>
<keyword evidence="1" id="KW-0805">Transcription regulation</keyword>
<reference evidence="5 6" key="1">
    <citation type="submission" date="2018-05" db="EMBL/GenBank/DDBJ databases">
        <title>Comparative genomic sequence analysis between strain HN4 and CCM 8460T (Falsochrobactrum ovis) will provide more evidence to prove that HN4 is a new species of Falsochrobactrum.</title>
        <authorList>
            <person name="Lyu W."/>
            <person name="Sun L."/>
            <person name="Yao L."/>
        </authorList>
    </citation>
    <scope>NUCLEOTIDE SEQUENCE [LARGE SCALE GENOMIC DNA]</scope>
    <source>
        <strain evidence="5 6">HN4</strain>
    </source>
</reference>
<proteinExistence type="predicted"/>
<dbReference type="EMBL" id="QGDB01000011">
    <property type="protein sequence ID" value="PWL16417.1"/>
    <property type="molecule type" value="Genomic_DNA"/>
</dbReference>
<keyword evidence="2" id="KW-0238">DNA-binding</keyword>
<evidence type="ECO:0000313" key="6">
    <source>
        <dbReference type="Proteomes" id="UP000245865"/>
    </source>
</evidence>
<evidence type="ECO:0000256" key="2">
    <source>
        <dbReference type="ARBA" id="ARBA00023125"/>
    </source>
</evidence>
<dbReference type="GO" id="GO:0003700">
    <property type="term" value="F:DNA-binding transcription factor activity"/>
    <property type="evidence" value="ECO:0007669"/>
    <property type="project" value="InterPro"/>
</dbReference>
<evidence type="ECO:0000256" key="3">
    <source>
        <dbReference type="ARBA" id="ARBA00023163"/>
    </source>
</evidence>
<dbReference type="PROSITE" id="PS00041">
    <property type="entry name" value="HTH_ARAC_FAMILY_1"/>
    <property type="match status" value="1"/>
</dbReference>
<dbReference type="InterPro" id="IPR050204">
    <property type="entry name" value="AraC_XylS_family_regulators"/>
</dbReference>
<protein>
    <submittedName>
        <fullName evidence="5">AraC family transcriptional regulator</fullName>
    </submittedName>
</protein>
<dbReference type="SUPFAM" id="SSF46689">
    <property type="entry name" value="Homeodomain-like"/>
    <property type="match status" value="1"/>
</dbReference>
<dbReference type="InterPro" id="IPR020449">
    <property type="entry name" value="Tscrpt_reg_AraC-type_HTH"/>
</dbReference>
<dbReference type="PRINTS" id="PR00032">
    <property type="entry name" value="HTHARAC"/>
</dbReference>
<organism evidence="5 6">
    <name type="scientific">Falsochrobactrum shanghaiense</name>
    <dbReference type="NCBI Taxonomy" id="2201899"/>
    <lineage>
        <taxon>Bacteria</taxon>
        <taxon>Pseudomonadati</taxon>
        <taxon>Pseudomonadota</taxon>
        <taxon>Alphaproteobacteria</taxon>
        <taxon>Hyphomicrobiales</taxon>
        <taxon>Brucellaceae</taxon>
        <taxon>Falsochrobactrum</taxon>
    </lineage>
</organism>
<evidence type="ECO:0000259" key="4">
    <source>
        <dbReference type="PROSITE" id="PS01124"/>
    </source>
</evidence>
<dbReference type="SMART" id="SM00342">
    <property type="entry name" value="HTH_ARAC"/>
    <property type="match status" value="1"/>
</dbReference>
<dbReference type="GO" id="GO:0043565">
    <property type="term" value="F:sequence-specific DNA binding"/>
    <property type="evidence" value="ECO:0007669"/>
    <property type="project" value="InterPro"/>
</dbReference>
<dbReference type="PANTHER" id="PTHR46796">
    <property type="entry name" value="HTH-TYPE TRANSCRIPTIONAL ACTIVATOR RHAS-RELATED"/>
    <property type="match status" value="1"/>
</dbReference>
<comment type="caution">
    <text evidence="5">The sequence shown here is derived from an EMBL/GenBank/DDBJ whole genome shotgun (WGS) entry which is preliminary data.</text>
</comment>
<keyword evidence="3" id="KW-0804">Transcription</keyword>
<keyword evidence="6" id="KW-1185">Reference proteome</keyword>
<dbReference type="InterPro" id="IPR009057">
    <property type="entry name" value="Homeodomain-like_sf"/>
</dbReference>
<evidence type="ECO:0000313" key="5">
    <source>
        <dbReference type="EMBL" id="PWL16417.1"/>
    </source>
</evidence>
<gene>
    <name evidence="5" type="ORF">DKP76_17715</name>
</gene>
<dbReference type="OrthoDB" id="8004517at2"/>
<dbReference type="AlphaFoldDB" id="A0A316J3D5"/>